<comment type="similarity">
    <text evidence="2">Belongs to the class-I pyridoxal-phosphate-dependent aminotransferase family.</text>
</comment>
<gene>
    <name evidence="7" type="ORF">IFM89_002078</name>
</gene>
<dbReference type="PANTHER" id="PTHR46383:SF1">
    <property type="entry name" value="ASPARTATE AMINOTRANSFERASE"/>
    <property type="match status" value="1"/>
</dbReference>
<evidence type="ECO:0000256" key="3">
    <source>
        <dbReference type="ARBA" id="ARBA00022576"/>
    </source>
</evidence>
<protein>
    <recommendedName>
        <fullName evidence="6">Aminotransferase class I/classII large domain-containing protein</fullName>
    </recommendedName>
</protein>
<dbReference type="Proteomes" id="UP000631114">
    <property type="component" value="Unassembled WGS sequence"/>
</dbReference>
<keyword evidence="4" id="KW-0808">Transferase</keyword>
<accession>A0A835H3X4</accession>
<dbReference type="GO" id="GO:0006520">
    <property type="term" value="P:amino acid metabolic process"/>
    <property type="evidence" value="ECO:0007669"/>
    <property type="project" value="InterPro"/>
</dbReference>
<keyword evidence="8" id="KW-1185">Reference proteome</keyword>
<dbReference type="InterPro" id="IPR015422">
    <property type="entry name" value="PyrdxlP-dep_Trfase_small"/>
</dbReference>
<dbReference type="EMBL" id="JADFTS010000008">
    <property type="protein sequence ID" value="KAF9591123.1"/>
    <property type="molecule type" value="Genomic_DNA"/>
</dbReference>
<dbReference type="PANTHER" id="PTHR46383">
    <property type="entry name" value="ASPARTATE AMINOTRANSFERASE"/>
    <property type="match status" value="1"/>
</dbReference>
<dbReference type="GO" id="GO:0008483">
    <property type="term" value="F:transaminase activity"/>
    <property type="evidence" value="ECO:0007669"/>
    <property type="project" value="UniProtKB-KW"/>
</dbReference>
<dbReference type="InterPro" id="IPR015421">
    <property type="entry name" value="PyrdxlP-dep_Trfase_major"/>
</dbReference>
<evidence type="ECO:0000313" key="7">
    <source>
        <dbReference type="EMBL" id="KAF9591123.1"/>
    </source>
</evidence>
<reference evidence="7 8" key="1">
    <citation type="submission" date="2020-10" db="EMBL/GenBank/DDBJ databases">
        <title>The Coptis chinensis genome and diversification of protoberbering-type alkaloids.</title>
        <authorList>
            <person name="Wang B."/>
            <person name="Shu S."/>
            <person name="Song C."/>
            <person name="Liu Y."/>
        </authorList>
    </citation>
    <scope>NUCLEOTIDE SEQUENCE [LARGE SCALE GENOMIC DNA]</scope>
    <source>
        <strain evidence="7">HL-2020</strain>
        <tissue evidence="7">Leaf</tissue>
    </source>
</reference>
<dbReference type="InterPro" id="IPR015424">
    <property type="entry name" value="PyrdxlP-dep_Trfase"/>
</dbReference>
<feature type="domain" description="Aminotransferase class I/classII large" evidence="6">
    <location>
        <begin position="262"/>
        <end position="378"/>
    </location>
</feature>
<evidence type="ECO:0000256" key="5">
    <source>
        <dbReference type="ARBA" id="ARBA00022898"/>
    </source>
</evidence>
<dbReference type="Gene3D" id="3.90.1150.10">
    <property type="entry name" value="Aspartate Aminotransferase, domain 1"/>
    <property type="match status" value="1"/>
</dbReference>
<evidence type="ECO:0000313" key="8">
    <source>
        <dbReference type="Proteomes" id="UP000631114"/>
    </source>
</evidence>
<dbReference type="InterPro" id="IPR004839">
    <property type="entry name" value="Aminotransferase_I/II_large"/>
</dbReference>
<dbReference type="GO" id="GO:0030170">
    <property type="term" value="F:pyridoxal phosphate binding"/>
    <property type="evidence" value="ECO:0007669"/>
    <property type="project" value="InterPro"/>
</dbReference>
<proteinExistence type="inferred from homology"/>
<evidence type="ECO:0000259" key="6">
    <source>
        <dbReference type="Pfam" id="PF00155"/>
    </source>
</evidence>
<evidence type="ECO:0000256" key="4">
    <source>
        <dbReference type="ARBA" id="ARBA00022679"/>
    </source>
</evidence>
<keyword evidence="5" id="KW-0663">Pyridoxal phosphate</keyword>
<dbReference type="OrthoDB" id="1689938at2759"/>
<evidence type="ECO:0000256" key="1">
    <source>
        <dbReference type="ARBA" id="ARBA00001933"/>
    </source>
</evidence>
<evidence type="ECO:0000256" key="2">
    <source>
        <dbReference type="ARBA" id="ARBA00007441"/>
    </source>
</evidence>
<comment type="caution">
    <text evidence="7">The sequence shown here is derived from an EMBL/GenBank/DDBJ whole genome shotgun (WGS) entry which is preliminary data.</text>
</comment>
<dbReference type="Gene3D" id="3.40.640.10">
    <property type="entry name" value="Type I PLP-dependent aspartate aminotransferase-like (Major domain)"/>
    <property type="match status" value="1"/>
</dbReference>
<dbReference type="Pfam" id="PF00155">
    <property type="entry name" value="Aminotran_1_2"/>
    <property type="match status" value="1"/>
</dbReference>
<dbReference type="InterPro" id="IPR050596">
    <property type="entry name" value="AspAT/PAT-like"/>
</dbReference>
<dbReference type="CDD" id="cd00609">
    <property type="entry name" value="AAT_like"/>
    <property type="match status" value="1"/>
</dbReference>
<keyword evidence="3" id="KW-0032">Aminotransferase</keyword>
<comment type="cofactor">
    <cofactor evidence="1">
        <name>pyridoxal 5'-phosphate</name>
        <dbReference type="ChEBI" id="CHEBI:597326"/>
    </cofactor>
</comment>
<dbReference type="SUPFAM" id="SSF53383">
    <property type="entry name" value="PLP-dependent transferases"/>
    <property type="match status" value="1"/>
</dbReference>
<dbReference type="AlphaFoldDB" id="A0A835H3X4"/>
<name>A0A835H3X4_9MAGN</name>
<organism evidence="7 8">
    <name type="scientific">Coptis chinensis</name>
    <dbReference type="NCBI Taxonomy" id="261450"/>
    <lineage>
        <taxon>Eukaryota</taxon>
        <taxon>Viridiplantae</taxon>
        <taxon>Streptophyta</taxon>
        <taxon>Embryophyta</taxon>
        <taxon>Tracheophyta</taxon>
        <taxon>Spermatophyta</taxon>
        <taxon>Magnoliopsida</taxon>
        <taxon>Ranunculales</taxon>
        <taxon>Ranunculaceae</taxon>
        <taxon>Coptidoideae</taxon>
        <taxon>Coptis</taxon>
    </lineage>
</organism>
<sequence length="385" mass="42856">MITSVWKNYVETIKISVNPVVHEVDATRCIKEQTHLVSSISKKNVVFFSQSQRIPENQAKPCMYLYSDDHALKLPYFIVMAGFVLSVCIWDSPFVGYENLSWSFKVLSLIYNIVIACVLSFQDDLGGHPLGRAVEDSSLLSRFLLISLADLKKSKNYRFLLAQGGILSATNVRLSLRLCALTFMKHMMYTPIKISEAATMAIIVETLNFLVLLDAELPLPLAKQDTPRVDTTLSPRVNYVKPSRTVTITDQATALVQAGVPIIYLAAGEPNFNTPSVIAEARINAIREGHTRYTPNAGTFELRKVICHKLEEENGISYTPNQILVSNGAKQSVLQGLLDVCLPGDEVIIPGPFYVSYPEMARMADANSVIVETSLNNNFCWILKF</sequence>